<dbReference type="InterPro" id="IPR050557">
    <property type="entry name" value="RTX_toxin/Mannuronan_C5-epim"/>
</dbReference>
<keyword evidence="5" id="KW-1185">Reference proteome</keyword>
<organism evidence="4 5">
    <name type="scientific">Yersinia alsatica</name>
    <dbReference type="NCBI Taxonomy" id="2890317"/>
    <lineage>
        <taxon>Bacteria</taxon>
        <taxon>Pseudomonadati</taxon>
        <taxon>Pseudomonadota</taxon>
        <taxon>Gammaproteobacteria</taxon>
        <taxon>Enterobacterales</taxon>
        <taxon>Yersiniaceae</taxon>
        <taxon>Yersinia</taxon>
    </lineage>
</organism>
<dbReference type="InterPro" id="IPR001343">
    <property type="entry name" value="Hemolysn_Ca-bd"/>
</dbReference>
<evidence type="ECO:0000256" key="1">
    <source>
        <dbReference type="ARBA" id="ARBA00004613"/>
    </source>
</evidence>
<dbReference type="InterPro" id="IPR018511">
    <property type="entry name" value="Hemolysin-typ_Ca-bd_CS"/>
</dbReference>
<comment type="subcellular location">
    <subcellularLocation>
        <location evidence="1">Secreted</location>
    </subcellularLocation>
</comment>
<name>A0ABY5UMA2_9GAMM</name>
<accession>A0ABY5UMA2</accession>
<gene>
    <name evidence="4" type="ORF">N0H69_18395</name>
</gene>
<keyword evidence="2" id="KW-0964">Secreted</keyword>
<proteinExistence type="predicted"/>
<dbReference type="Proteomes" id="UP001057860">
    <property type="component" value="Chromosome"/>
</dbReference>
<dbReference type="RefSeq" id="WP_072077574.1">
    <property type="nucleotide sequence ID" value="NZ_CP104006.1"/>
</dbReference>
<dbReference type="PANTHER" id="PTHR38340:SF1">
    <property type="entry name" value="S-LAYER PROTEIN"/>
    <property type="match status" value="1"/>
</dbReference>
<reference evidence="4" key="1">
    <citation type="submission" date="2022-08" db="EMBL/GenBank/DDBJ databases">
        <authorList>
            <person name="Bogun A."/>
            <person name="Kislichkina A."/>
            <person name="Solomentsev V."/>
            <person name="Skryabin Y."/>
            <person name="Sizova A."/>
            <person name="Platonov M."/>
            <person name="Dentovskaya S."/>
        </authorList>
    </citation>
    <scope>NUCLEOTIDE SEQUENCE</scope>
    <source>
        <strain evidence="4">SCPM-O-B-7604</strain>
    </source>
</reference>
<dbReference type="PRINTS" id="PR00313">
    <property type="entry name" value="CABNDNGRPT"/>
</dbReference>
<dbReference type="SUPFAM" id="SSF51120">
    <property type="entry name" value="beta-Roll"/>
    <property type="match status" value="1"/>
</dbReference>
<dbReference type="EMBL" id="CP104006">
    <property type="protein sequence ID" value="UWM44607.1"/>
    <property type="molecule type" value="Genomic_DNA"/>
</dbReference>
<sequence>MNKEESKTQAMFYSISLYNLPTDKISFRYSNSTLIIRTLNSKNRINHRWVYRDIFKNKILRIKSVIIYDKSGKKQEFFLHTDNSIPTYNPSEIHMNIKMENLDIYLANEITHITFAKNISKNYLTINGEKVIKLKNDNNNIIIGENSSNAILGSERDDIIIGGDASDNISGLLGNDTIIGKKGNDSLFGEEGNDILVGGEGNDGLAGGPGNDILYGGDGNDELHGDAEALGCFAVEGKARGNDIIFGGNGNDRIEGERNNDYLAGGTGDDLYVFSYNDGINLIVEYSNEGNIVAINDHYFHELAFSRYGTHLMISSTRIGNSLVIVIKDQFAEDGYKIKHLQTKSYIRDNDSEQKKNLHSLLNKLMKENPENTLKELENMSKYSYSDLGDHFNVILPDAFGSKMPDIETTTENKLVNELIDRNEKLVRIYKDNPNHFGENLPDISYLIEALSSYAPKDAPKINTPLSKSDMYSHSLANRLALVYN</sequence>
<keyword evidence="3" id="KW-0106">Calcium</keyword>
<evidence type="ECO:0000256" key="2">
    <source>
        <dbReference type="ARBA" id="ARBA00022525"/>
    </source>
</evidence>
<dbReference type="Gene3D" id="2.150.10.10">
    <property type="entry name" value="Serralysin-like metalloprotease, C-terminal"/>
    <property type="match status" value="2"/>
</dbReference>
<dbReference type="InterPro" id="IPR011049">
    <property type="entry name" value="Serralysin-like_metalloprot_C"/>
</dbReference>
<dbReference type="PROSITE" id="PS00330">
    <property type="entry name" value="HEMOLYSIN_CALCIUM"/>
    <property type="match status" value="3"/>
</dbReference>
<dbReference type="GeneID" id="75142012"/>
<evidence type="ECO:0000256" key="3">
    <source>
        <dbReference type="ARBA" id="ARBA00022837"/>
    </source>
</evidence>
<protein>
    <submittedName>
        <fullName evidence="4">Calcium-binding protein</fullName>
    </submittedName>
</protein>
<evidence type="ECO:0000313" key="4">
    <source>
        <dbReference type="EMBL" id="UWM44607.1"/>
    </source>
</evidence>
<dbReference type="Pfam" id="PF00353">
    <property type="entry name" value="HemolysinCabind"/>
    <property type="match status" value="3"/>
</dbReference>
<evidence type="ECO:0000313" key="5">
    <source>
        <dbReference type="Proteomes" id="UP001057860"/>
    </source>
</evidence>
<dbReference type="PANTHER" id="PTHR38340">
    <property type="entry name" value="S-LAYER PROTEIN"/>
    <property type="match status" value="1"/>
</dbReference>